<sequence length="150" mass="17127">MIFIQLTDMSQASYWEPIDSDFERLVPLELGLTKGSPKSLEVANKIRQFYFDGETLSPTSKDQYINRRLALGRGDLGGRLVYLMVEPPLICLYFDYCSTLKQVLIVSGSLHGVHGSELITDEMFVCGIHETLKLQSASYDNIYNYYFTFD</sequence>
<organism evidence="1 2">
    <name type="scientific">Timema podura</name>
    <name type="common">Walking stick</name>
    <dbReference type="NCBI Taxonomy" id="61482"/>
    <lineage>
        <taxon>Eukaryota</taxon>
        <taxon>Metazoa</taxon>
        <taxon>Ecdysozoa</taxon>
        <taxon>Arthropoda</taxon>
        <taxon>Hexapoda</taxon>
        <taxon>Insecta</taxon>
        <taxon>Pterygota</taxon>
        <taxon>Neoptera</taxon>
        <taxon>Polyneoptera</taxon>
        <taxon>Phasmatodea</taxon>
        <taxon>Timematodea</taxon>
        <taxon>Timematoidea</taxon>
        <taxon>Timematidae</taxon>
        <taxon>Timema</taxon>
    </lineage>
</organism>
<gene>
    <name evidence="1" type="ORF">TPAB3V08_LOCUS10585</name>
</gene>
<evidence type="ECO:0000313" key="2">
    <source>
        <dbReference type="Proteomes" id="UP001153148"/>
    </source>
</evidence>
<name>A0ABN7PDX1_TIMPD</name>
<protein>
    <submittedName>
        <fullName evidence="1">Uncharacterized protein</fullName>
    </submittedName>
</protein>
<reference evidence="1" key="1">
    <citation type="submission" date="2021-03" db="EMBL/GenBank/DDBJ databases">
        <authorList>
            <person name="Tran Van P."/>
        </authorList>
    </citation>
    <scope>NUCLEOTIDE SEQUENCE</scope>
</reference>
<keyword evidence="2" id="KW-1185">Reference proteome</keyword>
<dbReference type="InterPro" id="IPR029058">
    <property type="entry name" value="AB_hydrolase_fold"/>
</dbReference>
<proteinExistence type="predicted"/>
<dbReference type="Proteomes" id="UP001153148">
    <property type="component" value="Unassembled WGS sequence"/>
</dbReference>
<dbReference type="Gene3D" id="3.40.50.1820">
    <property type="entry name" value="alpha/beta hydrolase"/>
    <property type="match status" value="1"/>
</dbReference>
<accession>A0ABN7PDX1</accession>
<dbReference type="EMBL" id="CAJPIN010027823">
    <property type="protein sequence ID" value="CAG2063638.1"/>
    <property type="molecule type" value="Genomic_DNA"/>
</dbReference>
<evidence type="ECO:0000313" key="1">
    <source>
        <dbReference type="EMBL" id="CAG2063638.1"/>
    </source>
</evidence>
<comment type="caution">
    <text evidence="1">The sequence shown here is derived from an EMBL/GenBank/DDBJ whole genome shotgun (WGS) entry which is preliminary data.</text>
</comment>
<feature type="non-terminal residue" evidence="1">
    <location>
        <position position="150"/>
    </location>
</feature>